<keyword evidence="1" id="KW-0805">Transcription regulation</keyword>
<dbReference type="KEGG" id="srd:SD10_11850"/>
<keyword evidence="2" id="KW-0238">DNA-binding</keyword>
<dbReference type="Proteomes" id="UP000033054">
    <property type="component" value="Chromosome"/>
</dbReference>
<evidence type="ECO:0000259" key="4">
    <source>
        <dbReference type="PROSITE" id="PS01124"/>
    </source>
</evidence>
<dbReference type="SUPFAM" id="SSF46689">
    <property type="entry name" value="Homeodomain-like"/>
    <property type="match status" value="1"/>
</dbReference>
<evidence type="ECO:0000313" key="6">
    <source>
        <dbReference type="Proteomes" id="UP000033054"/>
    </source>
</evidence>
<reference evidence="5 6" key="1">
    <citation type="journal article" date="2014" name="Curr. Microbiol.">
        <title>Spirosoma radiotolerans sp. nov., a gamma-radiation-resistant bacterium isolated from gamma ray-irradiated soil.</title>
        <authorList>
            <person name="Lee J.J."/>
            <person name="Srinivasan S."/>
            <person name="Lim S."/>
            <person name="Joe M."/>
            <person name="Im S."/>
            <person name="Bae S.I."/>
            <person name="Park K.R."/>
            <person name="Han J.H."/>
            <person name="Park S.H."/>
            <person name="Joo B.M."/>
            <person name="Park S.J."/>
            <person name="Kim M.K."/>
        </authorList>
    </citation>
    <scope>NUCLEOTIDE SEQUENCE [LARGE SCALE GENOMIC DNA]</scope>
    <source>
        <strain evidence="5 6">DG5A</strain>
    </source>
</reference>
<organism evidence="5 6">
    <name type="scientific">Spirosoma radiotolerans</name>
    <dbReference type="NCBI Taxonomy" id="1379870"/>
    <lineage>
        <taxon>Bacteria</taxon>
        <taxon>Pseudomonadati</taxon>
        <taxon>Bacteroidota</taxon>
        <taxon>Cytophagia</taxon>
        <taxon>Cytophagales</taxon>
        <taxon>Cytophagaceae</taxon>
        <taxon>Spirosoma</taxon>
    </lineage>
</organism>
<keyword evidence="3" id="KW-0804">Transcription</keyword>
<dbReference type="EMBL" id="CP010429">
    <property type="protein sequence ID" value="AKD55494.1"/>
    <property type="molecule type" value="Genomic_DNA"/>
</dbReference>
<dbReference type="AlphaFoldDB" id="A0A0E3ZUX0"/>
<dbReference type="GO" id="GO:0003700">
    <property type="term" value="F:DNA-binding transcription factor activity"/>
    <property type="evidence" value="ECO:0007669"/>
    <property type="project" value="InterPro"/>
</dbReference>
<feature type="domain" description="HTH araC/xylS-type" evidence="4">
    <location>
        <begin position="203"/>
        <end position="308"/>
    </location>
</feature>
<dbReference type="Pfam" id="PF12833">
    <property type="entry name" value="HTH_18"/>
    <property type="match status" value="1"/>
</dbReference>
<keyword evidence="6" id="KW-1185">Reference proteome</keyword>
<dbReference type="GO" id="GO:0043565">
    <property type="term" value="F:sequence-specific DNA binding"/>
    <property type="evidence" value="ECO:0007669"/>
    <property type="project" value="InterPro"/>
</dbReference>
<sequence>MKTESMKRFKTISELLQFRQLPKPGHPLISVFRLESVERSRLSEPASWCYDFYAIGLKHVANVQQIKVKYGQQTFDYDEGILSFVAPNQVLSLSLDPDAVQLKQSGWMLLIHPDFLWNTSLANSISHYDFWDYSVHEALFLSEAEEAVLATILQTIQHECCANLDTFSKRIILSHLETLLNYADRFYHRQFITREKANHQLLERMERVLSDSFSQRDLRANGLPTVGYLAEALHVSPKYLSSLLKVLTGQTAQQHIHDKLIEQAKEKLSTTELSISEIAYELGFEHLPSFSKLFKAKTTQTPLAFRASFR</sequence>
<accession>A0A0E3ZUX0</accession>
<evidence type="ECO:0000313" key="5">
    <source>
        <dbReference type="EMBL" id="AKD55494.1"/>
    </source>
</evidence>
<dbReference type="STRING" id="1379870.SD10_11850"/>
<protein>
    <submittedName>
        <fullName evidence="5">AraC family transcriptional regulator</fullName>
    </submittedName>
</protein>
<evidence type="ECO:0000256" key="2">
    <source>
        <dbReference type="ARBA" id="ARBA00023125"/>
    </source>
</evidence>
<dbReference type="HOGENOM" id="CLU_000445_88_11_10"/>
<name>A0A0E3ZUX0_9BACT</name>
<dbReference type="SMART" id="SM00342">
    <property type="entry name" value="HTH_ARAC"/>
    <property type="match status" value="1"/>
</dbReference>
<proteinExistence type="predicted"/>
<evidence type="ECO:0000256" key="1">
    <source>
        <dbReference type="ARBA" id="ARBA00023015"/>
    </source>
</evidence>
<dbReference type="InterPro" id="IPR009057">
    <property type="entry name" value="Homeodomain-like_sf"/>
</dbReference>
<dbReference type="Gene3D" id="1.10.10.60">
    <property type="entry name" value="Homeodomain-like"/>
    <property type="match status" value="1"/>
</dbReference>
<dbReference type="PANTHER" id="PTHR43280:SF32">
    <property type="entry name" value="TRANSCRIPTIONAL REGULATORY PROTEIN"/>
    <property type="match status" value="1"/>
</dbReference>
<dbReference type="PANTHER" id="PTHR43280">
    <property type="entry name" value="ARAC-FAMILY TRANSCRIPTIONAL REGULATOR"/>
    <property type="match status" value="1"/>
</dbReference>
<gene>
    <name evidence="5" type="ORF">SD10_11850</name>
</gene>
<dbReference type="PATRIC" id="fig|1379870.5.peg.2577"/>
<dbReference type="PROSITE" id="PS01124">
    <property type="entry name" value="HTH_ARAC_FAMILY_2"/>
    <property type="match status" value="1"/>
</dbReference>
<dbReference type="InterPro" id="IPR018060">
    <property type="entry name" value="HTH_AraC"/>
</dbReference>
<evidence type="ECO:0000256" key="3">
    <source>
        <dbReference type="ARBA" id="ARBA00023163"/>
    </source>
</evidence>